<dbReference type="SUPFAM" id="SSF52172">
    <property type="entry name" value="CheY-like"/>
    <property type="match status" value="1"/>
</dbReference>
<dbReference type="InterPro" id="IPR008207">
    <property type="entry name" value="Sig_transdc_His_kin_Hpt_dom"/>
</dbReference>
<dbReference type="PANTHER" id="PTHR43719:SF28">
    <property type="entry name" value="PEROXIDE STRESS-ACTIVATED HISTIDINE KINASE MAK1-RELATED"/>
    <property type="match status" value="1"/>
</dbReference>
<dbReference type="SMART" id="SM00448">
    <property type="entry name" value="REC"/>
    <property type="match status" value="1"/>
</dbReference>
<dbReference type="PROSITE" id="PS50894">
    <property type="entry name" value="HPT"/>
    <property type="match status" value="1"/>
</dbReference>
<gene>
    <name evidence="6" type="ORF">MM213_15775</name>
</gene>
<dbReference type="SUPFAM" id="SSF47226">
    <property type="entry name" value="Histidine-containing phosphotransfer domain, HPT domain"/>
    <property type="match status" value="1"/>
</dbReference>
<accession>A0ABS9VG15</accession>
<sequence>MKSKKVLIVDDNVLNRRVFEHIIGQMYEYDTAENGKIAIDKIVENHFDLILMDIQMPVMDGISALKKIKNEQLTAAPIIAISAYADQNDKEYFLSTGFIDFIPKPIKPKVFLETISYHIDSQKKEYPNNPEKETESIDFDLNSLNQLLKYNSIENIKTVYDEFIDETEMLLFEINELINTGQFENIGDKLHIIKGNSGTLGALKIFNSAKEFEKNIKSEIFENTLKDYLTLLDNLNSFKKKLQTLQILNP</sequence>
<evidence type="ECO:0000256" key="2">
    <source>
        <dbReference type="PROSITE-ProRule" id="PRU00110"/>
    </source>
</evidence>
<evidence type="ECO:0000256" key="1">
    <source>
        <dbReference type="ARBA" id="ARBA00022553"/>
    </source>
</evidence>
<reference evidence="6" key="1">
    <citation type="submission" date="2022-03" db="EMBL/GenBank/DDBJ databases">
        <title>De novo assembled genomes of Belliella spp. (Cyclobacteriaceae) strains.</title>
        <authorList>
            <person name="Szabo A."/>
            <person name="Korponai K."/>
            <person name="Felfoldi T."/>
        </authorList>
    </citation>
    <scope>NUCLEOTIDE SEQUENCE</scope>
    <source>
        <strain evidence="6">DSM 111903</strain>
    </source>
</reference>
<dbReference type="PANTHER" id="PTHR43719">
    <property type="entry name" value="TWO-COMPONENT HISTIDINE KINASE"/>
    <property type="match status" value="1"/>
</dbReference>
<dbReference type="Gene3D" id="3.40.50.2300">
    <property type="match status" value="1"/>
</dbReference>
<evidence type="ECO:0000259" key="5">
    <source>
        <dbReference type="PROSITE" id="PS50894"/>
    </source>
</evidence>
<keyword evidence="7" id="KW-1185">Reference proteome</keyword>
<organism evidence="6 7">
    <name type="scientific">Belliella alkalica</name>
    <dbReference type="NCBI Taxonomy" id="1730871"/>
    <lineage>
        <taxon>Bacteria</taxon>
        <taxon>Pseudomonadati</taxon>
        <taxon>Bacteroidota</taxon>
        <taxon>Cytophagia</taxon>
        <taxon>Cytophagales</taxon>
        <taxon>Cyclobacteriaceae</taxon>
        <taxon>Belliella</taxon>
    </lineage>
</organism>
<evidence type="ECO:0000256" key="3">
    <source>
        <dbReference type="PROSITE-ProRule" id="PRU00169"/>
    </source>
</evidence>
<evidence type="ECO:0000259" key="4">
    <source>
        <dbReference type="PROSITE" id="PS50110"/>
    </source>
</evidence>
<evidence type="ECO:0000313" key="6">
    <source>
        <dbReference type="EMBL" id="MCH7414960.1"/>
    </source>
</evidence>
<feature type="modified residue" description="Phosphohistidine" evidence="2">
    <location>
        <position position="191"/>
    </location>
</feature>
<dbReference type="Pfam" id="PF01627">
    <property type="entry name" value="Hpt"/>
    <property type="match status" value="1"/>
</dbReference>
<comment type="caution">
    <text evidence="6">The sequence shown here is derived from an EMBL/GenBank/DDBJ whole genome shotgun (WGS) entry which is preliminary data.</text>
</comment>
<dbReference type="Gene3D" id="1.20.120.160">
    <property type="entry name" value="HPT domain"/>
    <property type="match status" value="1"/>
</dbReference>
<dbReference type="InterPro" id="IPR050956">
    <property type="entry name" value="2C_system_His_kinase"/>
</dbReference>
<evidence type="ECO:0000313" key="7">
    <source>
        <dbReference type="Proteomes" id="UP001165430"/>
    </source>
</evidence>
<dbReference type="Pfam" id="PF00072">
    <property type="entry name" value="Response_reg"/>
    <property type="match status" value="1"/>
</dbReference>
<feature type="domain" description="HPt" evidence="5">
    <location>
        <begin position="152"/>
        <end position="245"/>
    </location>
</feature>
<dbReference type="RefSeq" id="WP_241413790.1">
    <property type="nucleotide sequence ID" value="NZ_JAKZGO010000015.1"/>
</dbReference>
<dbReference type="EMBL" id="JAKZGO010000015">
    <property type="protein sequence ID" value="MCH7414960.1"/>
    <property type="molecule type" value="Genomic_DNA"/>
</dbReference>
<feature type="domain" description="Response regulatory" evidence="4">
    <location>
        <begin position="5"/>
        <end position="119"/>
    </location>
</feature>
<dbReference type="PROSITE" id="PS50110">
    <property type="entry name" value="RESPONSE_REGULATORY"/>
    <property type="match status" value="1"/>
</dbReference>
<dbReference type="InterPro" id="IPR001789">
    <property type="entry name" value="Sig_transdc_resp-reg_receiver"/>
</dbReference>
<dbReference type="CDD" id="cd17546">
    <property type="entry name" value="REC_hyHK_CKI1_RcsC-like"/>
    <property type="match status" value="1"/>
</dbReference>
<dbReference type="InterPro" id="IPR036641">
    <property type="entry name" value="HPT_dom_sf"/>
</dbReference>
<keyword evidence="1 3" id="KW-0597">Phosphoprotein</keyword>
<feature type="modified residue" description="4-aspartylphosphate" evidence="3">
    <location>
        <position position="53"/>
    </location>
</feature>
<dbReference type="Proteomes" id="UP001165430">
    <property type="component" value="Unassembled WGS sequence"/>
</dbReference>
<name>A0ABS9VG15_9BACT</name>
<dbReference type="InterPro" id="IPR011006">
    <property type="entry name" value="CheY-like_superfamily"/>
</dbReference>
<protein>
    <submittedName>
        <fullName evidence="6">Response regulator</fullName>
    </submittedName>
</protein>
<proteinExistence type="predicted"/>